<gene>
    <name evidence="2" type="ORF">Pcinc_023640</name>
</gene>
<accession>A0AAE1KEW4</accession>
<protein>
    <submittedName>
        <fullName evidence="2">Uncharacterized protein</fullName>
    </submittedName>
</protein>
<evidence type="ECO:0000256" key="1">
    <source>
        <dbReference type="SAM" id="MobiDB-lite"/>
    </source>
</evidence>
<comment type="caution">
    <text evidence="2">The sequence shown here is derived from an EMBL/GenBank/DDBJ whole genome shotgun (WGS) entry which is preliminary data.</text>
</comment>
<dbReference type="Proteomes" id="UP001286313">
    <property type="component" value="Unassembled WGS sequence"/>
</dbReference>
<feature type="region of interest" description="Disordered" evidence="1">
    <location>
        <begin position="1"/>
        <end position="87"/>
    </location>
</feature>
<keyword evidence="3" id="KW-1185">Reference proteome</keyword>
<evidence type="ECO:0000313" key="3">
    <source>
        <dbReference type="Proteomes" id="UP001286313"/>
    </source>
</evidence>
<dbReference type="EMBL" id="JAWQEG010002551">
    <property type="protein sequence ID" value="KAK3871192.1"/>
    <property type="molecule type" value="Genomic_DNA"/>
</dbReference>
<proteinExistence type="predicted"/>
<organism evidence="2 3">
    <name type="scientific">Petrolisthes cinctipes</name>
    <name type="common">Flat porcelain crab</name>
    <dbReference type="NCBI Taxonomy" id="88211"/>
    <lineage>
        <taxon>Eukaryota</taxon>
        <taxon>Metazoa</taxon>
        <taxon>Ecdysozoa</taxon>
        <taxon>Arthropoda</taxon>
        <taxon>Crustacea</taxon>
        <taxon>Multicrustacea</taxon>
        <taxon>Malacostraca</taxon>
        <taxon>Eumalacostraca</taxon>
        <taxon>Eucarida</taxon>
        <taxon>Decapoda</taxon>
        <taxon>Pleocyemata</taxon>
        <taxon>Anomura</taxon>
        <taxon>Galatheoidea</taxon>
        <taxon>Porcellanidae</taxon>
        <taxon>Petrolisthes</taxon>
    </lineage>
</organism>
<sequence length="87" mass="9749">MEERHNTTRGVRQGSRQGKKQTDRETVSIKWQGWAGGKVGCGREECSSSGVSEAVWNEKQTGDKGEEEEEKEVVVISLQGRRDGRKN</sequence>
<name>A0AAE1KEW4_PETCI</name>
<dbReference type="AlphaFoldDB" id="A0AAE1KEW4"/>
<evidence type="ECO:0000313" key="2">
    <source>
        <dbReference type="EMBL" id="KAK3871192.1"/>
    </source>
</evidence>
<reference evidence="2" key="1">
    <citation type="submission" date="2023-10" db="EMBL/GenBank/DDBJ databases">
        <title>Genome assemblies of two species of porcelain crab, Petrolisthes cinctipes and Petrolisthes manimaculis (Anomura: Porcellanidae).</title>
        <authorList>
            <person name="Angst P."/>
        </authorList>
    </citation>
    <scope>NUCLEOTIDE SEQUENCE</scope>
    <source>
        <strain evidence="2">PB745_01</strain>
        <tissue evidence="2">Gill</tissue>
    </source>
</reference>